<organism evidence="8 9">
    <name type="scientific">Temnothorax longispinosus</name>
    <dbReference type="NCBI Taxonomy" id="300112"/>
    <lineage>
        <taxon>Eukaryota</taxon>
        <taxon>Metazoa</taxon>
        <taxon>Ecdysozoa</taxon>
        <taxon>Arthropoda</taxon>
        <taxon>Hexapoda</taxon>
        <taxon>Insecta</taxon>
        <taxon>Pterygota</taxon>
        <taxon>Neoptera</taxon>
        <taxon>Endopterygota</taxon>
        <taxon>Hymenoptera</taxon>
        <taxon>Apocrita</taxon>
        <taxon>Aculeata</taxon>
        <taxon>Formicoidea</taxon>
        <taxon>Formicidae</taxon>
        <taxon>Myrmicinae</taxon>
        <taxon>Temnothorax</taxon>
    </lineage>
</organism>
<dbReference type="Proteomes" id="UP000310200">
    <property type="component" value="Unassembled WGS sequence"/>
</dbReference>
<dbReference type="Gene3D" id="2.40.10.10">
    <property type="entry name" value="Trypsin-like serine proteases"/>
    <property type="match status" value="2"/>
</dbReference>
<evidence type="ECO:0000256" key="2">
    <source>
        <dbReference type="ARBA" id="ARBA00022670"/>
    </source>
</evidence>
<keyword evidence="2" id="KW-0645">Protease</keyword>
<dbReference type="InterPro" id="IPR050430">
    <property type="entry name" value="Peptidase_S1"/>
</dbReference>
<proteinExistence type="inferred from homology"/>
<feature type="compositionally biased region" description="Basic and acidic residues" evidence="6">
    <location>
        <begin position="1"/>
        <end position="11"/>
    </location>
</feature>
<protein>
    <recommendedName>
        <fullName evidence="7">Peptidase S1 domain-containing protein</fullName>
    </recommendedName>
</protein>
<feature type="domain" description="Peptidase S1" evidence="7">
    <location>
        <begin position="43"/>
        <end position="269"/>
    </location>
</feature>
<keyword evidence="9" id="KW-1185">Reference proteome</keyword>
<dbReference type="Pfam" id="PF00089">
    <property type="entry name" value="Trypsin"/>
    <property type="match status" value="1"/>
</dbReference>
<keyword evidence="5" id="KW-1015">Disulfide bond</keyword>
<evidence type="ECO:0000256" key="1">
    <source>
        <dbReference type="ARBA" id="ARBA00007664"/>
    </source>
</evidence>
<evidence type="ECO:0000256" key="3">
    <source>
        <dbReference type="ARBA" id="ARBA00022801"/>
    </source>
</evidence>
<dbReference type="PANTHER" id="PTHR24276">
    <property type="entry name" value="POLYSERASE-RELATED"/>
    <property type="match status" value="1"/>
</dbReference>
<evidence type="ECO:0000256" key="4">
    <source>
        <dbReference type="ARBA" id="ARBA00022825"/>
    </source>
</evidence>
<dbReference type="SMART" id="SM00020">
    <property type="entry name" value="Tryp_SPc"/>
    <property type="match status" value="1"/>
</dbReference>
<sequence length="270" mass="29767">MRSLKIKDSMKNADGTMSRAEEHRGGYGAPSPRIIGIGCNGIGIGGKDAPIGKFPYQVSLRYNGKHYCGGSILNNRNILTAALCVGRFKDMLYTIKAHVGTNFLNESGDVYDIESVSIHKDYIMGDIRLYDIALVHLETPINYNELVQPINLTTSDENLDGKSCTLSEWDYTTNDEEVSNNLQEIDLSVYPQKKCEKLWGAKNTQICTLTRKGAGMCDGDYYDTGSPLVANGTQIGIISSFLVCEMGMGHPNVDTRVSSFLIWIMANLKN</sequence>
<dbReference type="STRING" id="300112.A0A4S2JCB1"/>
<comment type="caution">
    <text evidence="8">The sequence shown here is derived from an EMBL/GenBank/DDBJ whole genome shotgun (WGS) entry which is preliminary data.</text>
</comment>
<keyword evidence="3" id="KW-0378">Hydrolase</keyword>
<dbReference type="InterPro" id="IPR043504">
    <property type="entry name" value="Peptidase_S1_PA_chymotrypsin"/>
</dbReference>
<keyword evidence="4" id="KW-0720">Serine protease</keyword>
<dbReference type="GO" id="GO:0006508">
    <property type="term" value="P:proteolysis"/>
    <property type="evidence" value="ECO:0007669"/>
    <property type="project" value="UniProtKB-KW"/>
</dbReference>
<dbReference type="InterPro" id="IPR001314">
    <property type="entry name" value="Peptidase_S1A"/>
</dbReference>
<dbReference type="AlphaFoldDB" id="A0A4S2JCB1"/>
<dbReference type="FunFam" id="2.40.10.10:FF:000068">
    <property type="entry name" value="transmembrane protease serine 2"/>
    <property type="match status" value="1"/>
</dbReference>
<feature type="region of interest" description="Disordered" evidence="6">
    <location>
        <begin position="1"/>
        <end position="27"/>
    </location>
</feature>
<dbReference type="PRINTS" id="PR00722">
    <property type="entry name" value="CHYMOTRYPSIN"/>
</dbReference>
<name>A0A4S2JCB1_9HYME</name>
<evidence type="ECO:0000256" key="6">
    <source>
        <dbReference type="SAM" id="MobiDB-lite"/>
    </source>
</evidence>
<gene>
    <name evidence="8" type="ORF">DBV15_10292</name>
</gene>
<comment type="similarity">
    <text evidence="1">Belongs to the peptidase S1 family.</text>
</comment>
<accession>A0A4S2JCB1</accession>
<dbReference type="PROSITE" id="PS50240">
    <property type="entry name" value="TRYPSIN_DOM"/>
    <property type="match status" value="1"/>
</dbReference>
<dbReference type="GO" id="GO:0004252">
    <property type="term" value="F:serine-type endopeptidase activity"/>
    <property type="evidence" value="ECO:0007669"/>
    <property type="project" value="InterPro"/>
</dbReference>
<dbReference type="InterPro" id="IPR001254">
    <property type="entry name" value="Trypsin_dom"/>
</dbReference>
<dbReference type="CDD" id="cd00190">
    <property type="entry name" value="Tryp_SPc"/>
    <property type="match status" value="1"/>
</dbReference>
<dbReference type="EMBL" id="QBLH01003952">
    <property type="protein sequence ID" value="TGZ32077.1"/>
    <property type="molecule type" value="Genomic_DNA"/>
</dbReference>
<reference evidence="8 9" key="1">
    <citation type="journal article" date="2019" name="Philos. Trans. R. Soc. Lond., B, Biol. Sci.">
        <title>Ant behaviour and brain gene expression of defending hosts depend on the ecological success of the intruding social parasite.</title>
        <authorList>
            <person name="Kaur R."/>
            <person name="Stoldt M."/>
            <person name="Jongepier E."/>
            <person name="Feldmeyer B."/>
            <person name="Menzel F."/>
            <person name="Bornberg-Bauer E."/>
            <person name="Foitzik S."/>
        </authorList>
    </citation>
    <scope>NUCLEOTIDE SEQUENCE [LARGE SCALE GENOMIC DNA]</scope>
    <source>
        <tissue evidence="8">Whole body</tissue>
    </source>
</reference>
<evidence type="ECO:0000256" key="5">
    <source>
        <dbReference type="ARBA" id="ARBA00023157"/>
    </source>
</evidence>
<dbReference type="InterPro" id="IPR009003">
    <property type="entry name" value="Peptidase_S1_PA"/>
</dbReference>
<evidence type="ECO:0000259" key="7">
    <source>
        <dbReference type="PROSITE" id="PS50240"/>
    </source>
</evidence>
<dbReference type="PANTHER" id="PTHR24276:SF96">
    <property type="entry name" value="PEPTIDASE S1 DOMAIN-CONTAINING PROTEIN"/>
    <property type="match status" value="1"/>
</dbReference>
<evidence type="ECO:0000313" key="9">
    <source>
        <dbReference type="Proteomes" id="UP000310200"/>
    </source>
</evidence>
<evidence type="ECO:0000313" key="8">
    <source>
        <dbReference type="EMBL" id="TGZ32077.1"/>
    </source>
</evidence>
<dbReference type="SUPFAM" id="SSF50494">
    <property type="entry name" value="Trypsin-like serine proteases"/>
    <property type="match status" value="1"/>
</dbReference>